<organism evidence="1">
    <name type="scientific">Apis mellifera</name>
    <name type="common">Honeybee</name>
    <dbReference type="NCBI Taxonomy" id="7460"/>
    <lineage>
        <taxon>Eukaryota</taxon>
        <taxon>Metazoa</taxon>
        <taxon>Ecdysozoa</taxon>
        <taxon>Arthropoda</taxon>
        <taxon>Hexapoda</taxon>
        <taxon>Insecta</taxon>
        <taxon>Pterygota</taxon>
        <taxon>Neoptera</taxon>
        <taxon>Endopterygota</taxon>
        <taxon>Hymenoptera</taxon>
        <taxon>Apocrita</taxon>
        <taxon>Aculeata</taxon>
        <taxon>Apoidea</taxon>
        <taxon>Anthophila</taxon>
        <taxon>Apidae</taxon>
        <taxon>Apis</taxon>
    </lineage>
</organism>
<reference evidence="1" key="1">
    <citation type="submission" date="2021-01" db="UniProtKB">
        <authorList>
            <consortium name="EnsemblMetazoa"/>
        </authorList>
    </citation>
    <scope>IDENTIFICATION</scope>
    <source>
        <strain evidence="1">DH4</strain>
    </source>
</reference>
<evidence type="ECO:0000313" key="1">
    <source>
        <dbReference type="EnsemblMetazoa" id="XP_016773258"/>
    </source>
</evidence>
<dbReference type="OrthoDB" id="10292828at2759"/>
<protein>
    <submittedName>
        <fullName evidence="3">Uncharacterized protein LOC107966025</fullName>
    </submittedName>
</protein>
<dbReference type="Proteomes" id="UP000005203">
    <property type="component" value="Linkage group LG15"/>
</dbReference>
<name>A0A7M7ISP2_APIME</name>
<dbReference type="KEGG" id="ame:107966025"/>
<evidence type="ECO:0000313" key="2">
    <source>
        <dbReference type="Proteomes" id="UP000005203"/>
    </source>
</evidence>
<accession>A0A7M7ISP2</accession>
<reference evidence="3" key="2">
    <citation type="submission" date="2025-04" db="UniProtKB">
        <authorList>
            <consortium name="RefSeq"/>
        </authorList>
    </citation>
    <scope>IDENTIFICATION</scope>
    <source>
        <strain evidence="3">DH4</strain>
        <tissue evidence="3">Whole body</tissue>
    </source>
</reference>
<dbReference type="RefSeq" id="XP_016773258.1">
    <property type="nucleotide sequence ID" value="XM_016917769.2"/>
</dbReference>
<sequence length="118" mass="14166">MLSEIRVTYMNVKDFWSHERPPTNDHMYIQDRAVRHTSYVRLPVTILYIAFTRRVARMDDFYGDLQEESLGRSSIKYQNSGYYYEPWISLATIRSHLTPIAERRRDQGQRRVTVLHVK</sequence>
<accession>A0A8B7KS05</accession>
<gene>
    <name evidence="1" type="primary">107966025</name>
    <name evidence="3" type="synonym">LOC107966025</name>
</gene>
<evidence type="ECO:0000313" key="3">
    <source>
        <dbReference type="RefSeq" id="XP_016773258.1"/>
    </source>
</evidence>
<dbReference type="EnsemblMetazoa" id="XM_016917769">
    <property type="protein sequence ID" value="XP_016773258"/>
    <property type="gene ID" value="LOC107966025"/>
</dbReference>
<proteinExistence type="predicted"/>
<dbReference type="GeneID" id="107966025"/>
<keyword evidence="2" id="KW-1185">Reference proteome</keyword>
<dbReference type="AlphaFoldDB" id="A0A7M7ISP2"/>